<protein>
    <submittedName>
        <fullName evidence="2">Uncharacterized protein</fullName>
    </submittedName>
</protein>
<dbReference type="Proteomes" id="UP000007797">
    <property type="component" value="Unassembled WGS sequence"/>
</dbReference>
<feature type="compositionally biased region" description="Basic and acidic residues" evidence="1">
    <location>
        <begin position="223"/>
        <end position="237"/>
    </location>
</feature>
<evidence type="ECO:0000313" key="3">
    <source>
        <dbReference type="Proteomes" id="UP000007797"/>
    </source>
</evidence>
<dbReference type="RefSeq" id="XP_004360652.1">
    <property type="nucleotide sequence ID" value="XM_004360595.1"/>
</dbReference>
<evidence type="ECO:0000313" key="2">
    <source>
        <dbReference type="EMBL" id="EGG22801.1"/>
    </source>
</evidence>
<accession>F4PMF1</accession>
<dbReference type="KEGG" id="dfa:DFA_04931"/>
<proteinExistence type="predicted"/>
<organism evidence="2 3">
    <name type="scientific">Cavenderia fasciculata</name>
    <name type="common">Slime mold</name>
    <name type="synonym">Dictyostelium fasciculatum</name>
    <dbReference type="NCBI Taxonomy" id="261658"/>
    <lineage>
        <taxon>Eukaryota</taxon>
        <taxon>Amoebozoa</taxon>
        <taxon>Evosea</taxon>
        <taxon>Eumycetozoa</taxon>
        <taxon>Dictyostelia</taxon>
        <taxon>Acytosteliales</taxon>
        <taxon>Cavenderiaceae</taxon>
        <taxon>Cavenderia</taxon>
    </lineage>
</organism>
<keyword evidence="3" id="KW-1185">Reference proteome</keyword>
<reference evidence="3" key="1">
    <citation type="journal article" date="2011" name="Genome Res.">
        <title>Phylogeny-wide analysis of social amoeba genomes highlights ancient origins for complex intercellular communication.</title>
        <authorList>
            <person name="Heidel A.J."/>
            <person name="Lawal H.M."/>
            <person name="Felder M."/>
            <person name="Schilde C."/>
            <person name="Helps N.R."/>
            <person name="Tunggal B."/>
            <person name="Rivero F."/>
            <person name="John U."/>
            <person name="Schleicher M."/>
            <person name="Eichinger L."/>
            <person name="Platzer M."/>
            <person name="Noegel A.A."/>
            <person name="Schaap P."/>
            <person name="Gloeckner G."/>
        </authorList>
    </citation>
    <scope>NUCLEOTIDE SEQUENCE [LARGE SCALE GENOMIC DNA]</scope>
    <source>
        <strain evidence="3">SH3</strain>
    </source>
</reference>
<feature type="region of interest" description="Disordered" evidence="1">
    <location>
        <begin position="201"/>
        <end position="243"/>
    </location>
</feature>
<dbReference type="GeneID" id="14875881"/>
<dbReference type="AlphaFoldDB" id="F4PMF1"/>
<gene>
    <name evidence="2" type="ORF">DFA_04931</name>
</gene>
<dbReference type="EMBL" id="GL883008">
    <property type="protein sequence ID" value="EGG22801.1"/>
    <property type="molecule type" value="Genomic_DNA"/>
</dbReference>
<sequence>MGTTPSDWTCNTLPTLPGADSKAPGVYTMFSAVPKRVTINSITGSYIDIDYPLMYIGSSYSSVYDRIQKKKNVDGFCTDATQPGKAGTCLYCYKTLPLPNQDNNPDAYLIEQIMLSMFCSLTNAVHMGGVQYDVNCQFAPGQGYLTVSPMGWLSHAGINLNGGFQDALLNARCNYPAQVPQFQNAQQHEAWEDQFEIEDMDDGGLNTGGTYQADGSDLSGKMTPEEEAKDLIDDSKDQSTASF</sequence>
<name>F4PMF1_CACFS</name>
<evidence type="ECO:0000256" key="1">
    <source>
        <dbReference type="SAM" id="MobiDB-lite"/>
    </source>
</evidence>